<dbReference type="AlphaFoldDB" id="A0A5B0NC22"/>
<gene>
    <name evidence="1" type="ORF">PGT21_032165</name>
    <name evidence="2" type="ORF">PGTUg99_014059</name>
</gene>
<keyword evidence="3" id="KW-1185">Reference proteome</keyword>
<evidence type="ECO:0000313" key="3">
    <source>
        <dbReference type="Proteomes" id="UP000324748"/>
    </source>
</evidence>
<dbReference type="EMBL" id="VSWC01000170">
    <property type="protein sequence ID" value="KAA1072305.1"/>
    <property type="molecule type" value="Genomic_DNA"/>
</dbReference>
<sequence>MFFGVACHYTDTILLHESNTIIFVDYIKLCFKYLIIDVILDYWDTGFSNICSFRTVGVLLCFFKLSNMFPKKNV</sequence>
<dbReference type="Proteomes" id="UP000324748">
    <property type="component" value="Unassembled WGS sequence"/>
</dbReference>
<dbReference type="EMBL" id="VDEP01000411">
    <property type="protein sequence ID" value="KAA1086336.1"/>
    <property type="molecule type" value="Genomic_DNA"/>
</dbReference>
<organism evidence="2 4">
    <name type="scientific">Puccinia graminis f. sp. tritici</name>
    <dbReference type="NCBI Taxonomy" id="56615"/>
    <lineage>
        <taxon>Eukaryota</taxon>
        <taxon>Fungi</taxon>
        <taxon>Dikarya</taxon>
        <taxon>Basidiomycota</taxon>
        <taxon>Pucciniomycotina</taxon>
        <taxon>Pucciniomycetes</taxon>
        <taxon>Pucciniales</taxon>
        <taxon>Pucciniaceae</taxon>
        <taxon>Puccinia</taxon>
    </lineage>
</organism>
<evidence type="ECO:0000313" key="4">
    <source>
        <dbReference type="Proteomes" id="UP000325313"/>
    </source>
</evidence>
<proteinExistence type="predicted"/>
<name>A0A5B0NC22_PUCGR</name>
<dbReference type="Proteomes" id="UP000325313">
    <property type="component" value="Unassembled WGS sequence"/>
</dbReference>
<comment type="caution">
    <text evidence="2">The sequence shown here is derived from an EMBL/GenBank/DDBJ whole genome shotgun (WGS) entry which is preliminary data.</text>
</comment>
<evidence type="ECO:0000313" key="2">
    <source>
        <dbReference type="EMBL" id="KAA1086336.1"/>
    </source>
</evidence>
<reference evidence="3 4" key="1">
    <citation type="submission" date="2019-05" db="EMBL/GenBank/DDBJ databases">
        <title>Emergence of the Ug99 lineage of the wheat stem rust pathogen through somatic hybridization.</title>
        <authorList>
            <person name="Li F."/>
            <person name="Upadhyaya N.M."/>
            <person name="Sperschneider J."/>
            <person name="Matny O."/>
            <person name="Nguyen-Phuc H."/>
            <person name="Mago R."/>
            <person name="Raley C."/>
            <person name="Miller M.E."/>
            <person name="Silverstein K.A.T."/>
            <person name="Henningsen E."/>
            <person name="Hirsch C.D."/>
            <person name="Visser B."/>
            <person name="Pretorius Z.A."/>
            <person name="Steffenson B.J."/>
            <person name="Schwessinger B."/>
            <person name="Dodds P.N."/>
            <person name="Figueroa M."/>
        </authorList>
    </citation>
    <scope>NUCLEOTIDE SEQUENCE [LARGE SCALE GENOMIC DNA]</scope>
    <source>
        <strain evidence="1">21-0</strain>
        <strain evidence="2 4">Ug99</strain>
    </source>
</reference>
<accession>A0A5B0NC22</accession>
<evidence type="ECO:0000313" key="1">
    <source>
        <dbReference type="EMBL" id="KAA1072305.1"/>
    </source>
</evidence>
<protein>
    <submittedName>
        <fullName evidence="2">Uncharacterized protein</fullName>
    </submittedName>
</protein>